<accession>A0A9N8E6K8</accession>
<dbReference type="GO" id="GO:0016301">
    <property type="term" value="F:kinase activity"/>
    <property type="evidence" value="ECO:0007669"/>
    <property type="project" value="UniProtKB-KW"/>
</dbReference>
<reference evidence="2" key="1">
    <citation type="submission" date="2020-06" db="EMBL/GenBank/DDBJ databases">
        <authorList>
            <consortium name="Plant Systems Biology data submission"/>
        </authorList>
    </citation>
    <scope>NUCLEOTIDE SEQUENCE</scope>
    <source>
        <strain evidence="2">D6</strain>
    </source>
</reference>
<dbReference type="EMBL" id="CAICTM010000728">
    <property type="protein sequence ID" value="CAB9515632.1"/>
    <property type="molecule type" value="Genomic_DNA"/>
</dbReference>
<comment type="caution">
    <text evidence="2">The sequence shown here is derived from an EMBL/GenBank/DDBJ whole genome shotgun (WGS) entry which is preliminary data.</text>
</comment>
<protein>
    <submittedName>
        <fullName evidence="2">Cyclin-Dependent Kinase</fullName>
    </submittedName>
</protein>
<dbReference type="AlphaFoldDB" id="A0A9N8E6K8"/>
<name>A0A9N8E6K8_9STRA</name>
<gene>
    <name evidence="2" type="ORF">SEMRO_729_G193790.1</name>
</gene>
<organism evidence="2 3">
    <name type="scientific">Seminavis robusta</name>
    <dbReference type="NCBI Taxonomy" id="568900"/>
    <lineage>
        <taxon>Eukaryota</taxon>
        <taxon>Sar</taxon>
        <taxon>Stramenopiles</taxon>
        <taxon>Ochrophyta</taxon>
        <taxon>Bacillariophyta</taxon>
        <taxon>Bacillariophyceae</taxon>
        <taxon>Bacillariophycidae</taxon>
        <taxon>Naviculales</taxon>
        <taxon>Naviculaceae</taxon>
        <taxon>Seminavis</taxon>
    </lineage>
</organism>
<feature type="compositionally biased region" description="Polar residues" evidence="1">
    <location>
        <begin position="92"/>
        <end position="126"/>
    </location>
</feature>
<sequence>MPKNPNRKKKEEDRIPTSFWARKCRWALGLVASLLVCFLLIFTCSSSSYLGQFLQESSFQFHRNATRKAAGVGISLEVSLPATGISGEGEELQSTNPTNNEISTMHTNTPSVSLSTDNSLKQSASDFPTKEEEQACKDMSRSIPAFTKAMHDNPEEWAMKTWTQQQWTFPKLDHTLLMRAFGGRNIVFLGDSTEYNAFEWMKRLMNNQTPALLDNMSHMKLKDAIRQAPPPQSSLSSDEDIVYENYNHAQVMWTGFRGTNMLDNCAFDKLVWPKLRQRQPQIILANWGTHMLFRRNVRACNMYMWFHYEEWLDTVLEIAQQMGTTRLLLFKTTNLLCRDKDRDPQDVYDECRQRVQQTRGWFLENDPRHSPLLTDEQLDQYCHQATMVGSSSVLLNERLYRWFDTAQQRLGKEERASNKKLTIAIYNDHDMQSCQAETDGVHFLTLQWPRLRLLAHMVNCLWNDS</sequence>
<dbReference type="Proteomes" id="UP001153069">
    <property type="component" value="Unassembled WGS sequence"/>
</dbReference>
<keyword evidence="2" id="KW-0418">Kinase</keyword>
<proteinExistence type="predicted"/>
<evidence type="ECO:0000313" key="2">
    <source>
        <dbReference type="EMBL" id="CAB9515632.1"/>
    </source>
</evidence>
<keyword evidence="3" id="KW-1185">Reference proteome</keyword>
<feature type="region of interest" description="Disordered" evidence="1">
    <location>
        <begin position="85"/>
        <end position="133"/>
    </location>
</feature>
<evidence type="ECO:0000313" key="3">
    <source>
        <dbReference type="Proteomes" id="UP001153069"/>
    </source>
</evidence>
<keyword evidence="2" id="KW-0808">Transferase</keyword>
<evidence type="ECO:0000256" key="1">
    <source>
        <dbReference type="SAM" id="MobiDB-lite"/>
    </source>
</evidence>